<dbReference type="PANTHER" id="PTHR47839">
    <property type="entry name" value="DOMAIN PROTEIN, PUTATIVE (AFU_ORTHOLOGUE AFUA_6G04830)-RELATED"/>
    <property type="match status" value="1"/>
</dbReference>
<keyword evidence="3" id="KW-1185">Reference proteome</keyword>
<feature type="region of interest" description="Disordered" evidence="1">
    <location>
        <begin position="643"/>
        <end position="672"/>
    </location>
</feature>
<dbReference type="AlphaFoldDB" id="A0A8H6YN38"/>
<feature type="compositionally biased region" description="Pro residues" evidence="1">
    <location>
        <begin position="558"/>
        <end position="569"/>
    </location>
</feature>
<proteinExistence type="predicted"/>
<comment type="caution">
    <text evidence="2">The sequence shown here is derived from an EMBL/GenBank/DDBJ whole genome shotgun (WGS) entry which is preliminary data.</text>
</comment>
<dbReference type="Proteomes" id="UP000620124">
    <property type="component" value="Unassembled WGS sequence"/>
</dbReference>
<feature type="region of interest" description="Disordered" evidence="1">
    <location>
        <begin position="545"/>
        <end position="630"/>
    </location>
</feature>
<feature type="compositionally biased region" description="Pro residues" evidence="1">
    <location>
        <begin position="653"/>
        <end position="664"/>
    </location>
</feature>
<evidence type="ECO:0000256" key="1">
    <source>
        <dbReference type="SAM" id="MobiDB-lite"/>
    </source>
</evidence>
<dbReference type="Pfam" id="PF12449">
    <property type="entry name" value="DUF3684"/>
    <property type="match status" value="1"/>
</dbReference>
<evidence type="ECO:0000313" key="3">
    <source>
        <dbReference type="Proteomes" id="UP000620124"/>
    </source>
</evidence>
<protein>
    <submittedName>
        <fullName evidence="2">Uncharacterized protein</fullName>
    </submittedName>
</protein>
<gene>
    <name evidence="2" type="ORF">MVEN_00549300</name>
</gene>
<reference evidence="2" key="1">
    <citation type="submission" date="2020-05" db="EMBL/GenBank/DDBJ databases">
        <title>Mycena genomes resolve the evolution of fungal bioluminescence.</title>
        <authorList>
            <person name="Tsai I.J."/>
        </authorList>
    </citation>
    <scope>NUCLEOTIDE SEQUENCE</scope>
    <source>
        <strain evidence="2">CCC161011</strain>
    </source>
</reference>
<sequence>MTAAFSKEVGVGETDQKRKQVFAKQLYEPTDSLRQLGLPVIDWGQHKWKSSSDQAKLLFDLGLMRSPRLDVLISLCAGPNTQIRPIALKYLLDNMSSRYNDYSPANFYEIAYLPALKDGELVMGTPKDVFAVQDWAVFGYLVFAPPSSHSDAARLLKIQQHPPTSRLVSLLETTPPKTEVEARKWFTVLATRIPEFSNMELGRLSQGFHGANACFFGSDESASFHSKLFVFVDFGTAANGFLSACGTKHSPSIEEVSLMLLSNPHRFYELAGGPSNFLSELRNLAIHQRQISSSTLTKMKKTPILLGTLRNSASSGDLEDDEKDLQYDLQRPDQIVIADDNIALQNFDDSLFTAPQEDILEEFYMILGSRRLSSLVKEEYKTTVESKDQRTAAEIRALILERLPLFLHEHTHARTRVTYNWLNQDTHFIVTSFGKLSVTKTLDFGDLRKSRTQEASAVAKRIGSGPIHLWQASDAFFTMLAGNAQVDMYEVATSLNRLLFDSPKTNDALLFMTILSTDLKALKRRGYNGAYSILRQQNALRQAAAEEAKVKNAQLMSRPPPPPPLPPSMPTTRTTDLPTPGQFGAGPVPPPEQMPPYIDEHEPIPSSGAGPMLPPPPPSADSKPRPSSGMFQQLRRKINTTMHHGDRDKSGALPPPPPSAPTAPKPRSKAVTPLSHIASNIDMAIQACRPEAGNLLRNREHMQQVQESLNEGYCDISGRVGSLNVVGDIGSIKVYLSQEVPDQHSFIPSKYEPLSRFRPIIEVLAQVYNLPLTSLHIFYDLDGGLIAFNRNGSIFFNLRYYEAWHDADVKAGQAKAAYISWYFTLAHEIAHNLVHPHNSEHEFYFSAICEKWVPLVVVEYED</sequence>
<dbReference type="PANTHER" id="PTHR47839:SF1">
    <property type="entry name" value="DOMAIN PROTEIN, PUTATIVE (AFU_ORTHOLOGUE AFUA_6G04830)-RELATED"/>
    <property type="match status" value="1"/>
</dbReference>
<dbReference type="EMBL" id="JACAZI010000004">
    <property type="protein sequence ID" value="KAF7362039.1"/>
    <property type="molecule type" value="Genomic_DNA"/>
</dbReference>
<dbReference type="InterPro" id="IPR022155">
    <property type="entry name" value="DUF3684"/>
</dbReference>
<dbReference type="OrthoDB" id="10031156at2759"/>
<name>A0A8H6YN38_9AGAR</name>
<organism evidence="2 3">
    <name type="scientific">Mycena venus</name>
    <dbReference type="NCBI Taxonomy" id="2733690"/>
    <lineage>
        <taxon>Eukaryota</taxon>
        <taxon>Fungi</taxon>
        <taxon>Dikarya</taxon>
        <taxon>Basidiomycota</taxon>
        <taxon>Agaricomycotina</taxon>
        <taxon>Agaricomycetes</taxon>
        <taxon>Agaricomycetidae</taxon>
        <taxon>Agaricales</taxon>
        <taxon>Marasmiineae</taxon>
        <taxon>Mycenaceae</taxon>
        <taxon>Mycena</taxon>
    </lineage>
</organism>
<accession>A0A8H6YN38</accession>
<evidence type="ECO:0000313" key="2">
    <source>
        <dbReference type="EMBL" id="KAF7362039.1"/>
    </source>
</evidence>